<dbReference type="GO" id="GO:0005524">
    <property type="term" value="F:ATP binding"/>
    <property type="evidence" value="ECO:0007669"/>
    <property type="project" value="UniProtKB-KW"/>
</dbReference>
<dbReference type="CDD" id="cd03224">
    <property type="entry name" value="ABC_TM1139_LivF_branched"/>
    <property type="match status" value="1"/>
</dbReference>
<comment type="similarity">
    <text evidence="1">Belongs to the ABC transporter superfamily.</text>
</comment>
<keyword evidence="5" id="KW-0029">Amino-acid transport</keyword>
<keyword evidence="2" id="KW-0813">Transport</keyword>
<evidence type="ECO:0000256" key="7">
    <source>
        <dbReference type="SAM" id="MobiDB-lite"/>
    </source>
</evidence>
<comment type="function">
    <text evidence="6">Involved in beta-(1--&gt;2)glucan export. Transmembrane domains (TMD) form a pore in the inner membrane and the ATP-binding domain (NBD) is responsible for energy generation.</text>
</comment>
<protein>
    <submittedName>
        <fullName evidence="9">Possible branched-chain amino acid transport system ATP-binding protein</fullName>
    </submittedName>
</protein>
<accession>Q6N1K6</accession>
<dbReference type="GO" id="GO:0015658">
    <property type="term" value="F:branched-chain amino acid transmembrane transporter activity"/>
    <property type="evidence" value="ECO:0007669"/>
    <property type="project" value="TreeGrafter"/>
</dbReference>
<evidence type="ECO:0000256" key="4">
    <source>
        <dbReference type="ARBA" id="ARBA00022840"/>
    </source>
</evidence>
<proteinExistence type="inferred from homology"/>
<feature type="region of interest" description="Disordered" evidence="7">
    <location>
        <begin position="1"/>
        <end position="86"/>
    </location>
</feature>
<dbReference type="PANTHER" id="PTHR43820:SF2">
    <property type="entry name" value="ABC TRANSPORTER ATP-BINDING PROTEIN"/>
    <property type="match status" value="1"/>
</dbReference>
<feature type="compositionally biased region" description="Pro residues" evidence="7">
    <location>
        <begin position="1"/>
        <end position="11"/>
    </location>
</feature>
<dbReference type="InterPro" id="IPR027417">
    <property type="entry name" value="P-loop_NTPase"/>
</dbReference>
<dbReference type="InterPro" id="IPR003439">
    <property type="entry name" value="ABC_transporter-like_ATP-bd"/>
</dbReference>
<dbReference type="InterPro" id="IPR017871">
    <property type="entry name" value="ABC_transporter-like_CS"/>
</dbReference>
<dbReference type="AlphaFoldDB" id="Q6N1K6"/>
<sequence>MPLWTPTPDPSPQGGGEQRRLDPLRASHDWSIDDVANTPSPHASALPLPPAGEGWGEGDARMASRCGPPPPTPPRRGEGSRLGFGESSRQMTDLLRLEGVHTNIGRYHILQGVDCVVPEGQTTMLLGRNGAGKTTTLRTIMGLWPASRGTITLGGRRIEAMATPDIARLGVGYVPETMAVFSDLTVKENLILAARDGEMDAGRLDWIFGFFPALRKFWLSRAGSLSGGQKQMLSIARAVIEPRQLLLIDEPTKGLAPAIIGALIDCFAEIKRSGATILLVEQNFHVAQQIGDSVLVMDNGMIVHRGAMAELAADVPLQERLLGLSLEAHQ</sequence>
<keyword evidence="4 9" id="KW-0067">ATP-binding</keyword>
<dbReference type="PROSITE" id="PS00211">
    <property type="entry name" value="ABC_TRANSPORTER_1"/>
    <property type="match status" value="1"/>
</dbReference>
<dbReference type="STRING" id="258594.RPA4399"/>
<reference evidence="9" key="1">
    <citation type="journal article" date="2004" name="Nat. Biotechnol.">
        <title>Complete genome sequence of the metabolically versatile photosynthetic bacterium Rhodopseudomonas palustris.</title>
        <authorList>
            <person name="Larimer F.W."/>
            <person name="Chain P."/>
            <person name="Hauser L."/>
            <person name="Lamerdin J."/>
            <person name="Malfatti S."/>
            <person name="Do L."/>
            <person name="Land M.L."/>
            <person name="Pelletier D.A."/>
            <person name="Beatty J.T."/>
            <person name="Lang A.S."/>
            <person name="Tabita F.R."/>
            <person name="Gibson J.L."/>
            <person name="Hanson T.E."/>
            <person name="Bobst C."/>
            <person name="Torres J.L."/>
            <person name="Peres C."/>
            <person name="Harrison F.H."/>
            <person name="Gibson J."/>
            <person name="Harwood C.S."/>
        </authorList>
    </citation>
    <scope>NUCLEOTIDE SEQUENCE [LARGE SCALE GENOMIC DNA]</scope>
    <source>
        <strain evidence="9">CGA009</strain>
    </source>
</reference>
<dbReference type="PROSITE" id="PS50893">
    <property type="entry name" value="ABC_TRANSPORTER_2"/>
    <property type="match status" value="1"/>
</dbReference>
<dbReference type="SUPFAM" id="SSF52540">
    <property type="entry name" value="P-loop containing nucleoside triphosphate hydrolases"/>
    <property type="match status" value="1"/>
</dbReference>
<evidence type="ECO:0000256" key="6">
    <source>
        <dbReference type="ARBA" id="ARBA00024722"/>
    </source>
</evidence>
<gene>
    <name evidence="9" type="ordered locus">RPA4399</name>
</gene>
<dbReference type="eggNOG" id="COG0410">
    <property type="taxonomic scope" value="Bacteria"/>
</dbReference>
<organism evidence="9">
    <name type="scientific">Rhodopseudomonas palustris (strain ATCC BAA-98 / CGA009)</name>
    <dbReference type="NCBI Taxonomy" id="258594"/>
    <lineage>
        <taxon>Bacteria</taxon>
        <taxon>Pseudomonadati</taxon>
        <taxon>Pseudomonadota</taxon>
        <taxon>Alphaproteobacteria</taxon>
        <taxon>Hyphomicrobiales</taxon>
        <taxon>Nitrobacteraceae</taxon>
        <taxon>Rhodopseudomonas</taxon>
    </lineage>
</organism>
<evidence type="ECO:0000259" key="8">
    <source>
        <dbReference type="PROSITE" id="PS50893"/>
    </source>
</evidence>
<dbReference type="GO" id="GO:0015807">
    <property type="term" value="P:L-amino acid transport"/>
    <property type="evidence" value="ECO:0007669"/>
    <property type="project" value="TreeGrafter"/>
</dbReference>
<evidence type="ECO:0000313" key="9">
    <source>
        <dbReference type="EMBL" id="CAE29840.1"/>
    </source>
</evidence>
<evidence type="ECO:0000256" key="3">
    <source>
        <dbReference type="ARBA" id="ARBA00022741"/>
    </source>
</evidence>
<dbReference type="InterPro" id="IPR052156">
    <property type="entry name" value="BCAA_Transport_ATP-bd_LivF"/>
</dbReference>
<dbReference type="SMART" id="SM00382">
    <property type="entry name" value="AAA"/>
    <property type="match status" value="1"/>
</dbReference>
<dbReference type="EMBL" id="BX572607">
    <property type="protein sequence ID" value="CAE29840.1"/>
    <property type="molecule type" value="Genomic_DNA"/>
</dbReference>
<feature type="domain" description="ABC transporter" evidence="8">
    <location>
        <begin position="95"/>
        <end position="324"/>
    </location>
</feature>
<evidence type="ECO:0000256" key="1">
    <source>
        <dbReference type="ARBA" id="ARBA00005417"/>
    </source>
</evidence>
<dbReference type="InterPro" id="IPR003593">
    <property type="entry name" value="AAA+_ATPase"/>
</dbReference>
<keyword evidence="3" id="KW-0547">Nucleotide-binding</keyword>
<dbReference type="Pfam" id="PF00005">
    <property type="entry name" value="ABC_tran"/>
    <property type="match status" value="1"/>
</dbReference>
<dbReference type="HOGENOM" id="CLU_000604_1_2_5"/>
<feature type="compositionally biased region" description="Basic and acidic residues" evidence="7">
    <location>
        <begin position="17"/>
        <end position="31"/>
    </location>
</feature>
<evidence type="ECO:0000256" key="2">
    <source>
        <dbReference type="ARBA" id="ARBA00022448"/>
    </source>
</evidence>
<name>Q6N1K6_RHOPA</name>
<evidence type="ECO:0000256" key="5">
    <source>
        <dbReference type="ARBA" id="ARBA00022970"/>
    </source>
</evidence>
<dbReference type="PhylomeDB" id="Q6N1K6"/>
<dbReference type="GO" id="GO:0016887">
    <property type="term" value="F:ATP hydrolysis activity"/>
    <property type="evidence" value="ECO:0007669"/>
    <property type="project" value="InterPro"/>
</dbReference>
<dbReference type="Gene3D" id="3.40.50.300">
    <property type="entry name" value="P-loop containing nucleotide triphosphate hydrolases"/>
    <property type="match status" value="1"/>
</dbReference>
<dbReference type="PANTHER" id="PTHR43820">
    <property type="entry name" value="HIGH-AFFINITY BRANCHED-CHAIN AMINO ACID TRANSPORT ATP-BINDING PROTEIN LIVF"/>
    <property type="match status" value="1"/>
</dbReference>